<proteinExistence type="predicted"/>
<accession>A0ABP7UD18</accession>
<evidence type="ECO:0000313" key="2">
    <source>
        <dbReference type="Proteomes" id="UP001501469"/>
    </source>
</evidence>
<evidence type="ECO:0000313" key="1">
    <source>
        <dbReference type="EMBL" id="GAA4040629.1"/>
    </source>
</evidence>
<comment type="caution">
    <text evidence="1">The sequence shown here is derived from an EMBL/GenBank/DDBJ whole genome shotgun (WGS) entry which is preliminary data.</text>
</comment>
<reference evidence="2" key="1">
    <citation type="journal article" date="2019" name="Int. J. Syst. Evol. Microbiol.">
        <title>The Global Catalogue of Microorganisms (GCM) 10K type strain sequencing project: providing services to taxonomists for standard genome sequencing and annotation.</title>
        <authorList>
            <consortium name="The Broad Institute Genomics Platform"/>
            <consortium name="The Broad Institute Genome Sequencing Center for Infectious Disease"/>
            <person name="Wu L."/>
            <person name="Ma J."/>
        </authorList>
    </citation>
    <scope>NUCLEOTIDE SEQUENCE [LARGE SCALE GENOMIC DNA]</scope>
    <source>
        <strain evidence="2">JCM 17225</strain>
    </source>
</reference>
<keyword evidence="2" id="KW-1185">Reference proteome</keyword>
<organism evidence="1 2">
    <name type="scientific">Hymenobacter glaciei</name>
    <dbReference type="NCBI Taxonomy" id="877209"/>
    <lineage>
        <taxon>Bacteria</taxon>
        <taxon>Pseudomonadati</taxon>
        <taxon>Bacteroidota</taxon>
        <taxon>Cytophagia</taxon>
        <taxon>Cytophagales</taxon>
        <taxon>Hymenobacteraceae</taxon>
        <taxon>Hymenobacter</taxon>
    </lineage>
</organism>
<protein>
    <recommendedName>
        <fullName evidence="3">Outer membrane protein beta-barrel domain-containing protein</fullName>
    </recommendedName>
</protein>
<evidence type="ECO:0008006" key="3">
    <source>
        <dbReference type="Google" id="ProtNLM"/>
    </source>
</evidence>
<dbReference type="EMBL" id="BAABDK010000022">
    <property type="protein sequence ID" value="GAA4040629.1"/>
    <property type="molecule type" value="Genomic_DNA"/>
</dbReference>
<dbReference type="Proteomes" id="UP001501469">
    <property type="component" value="Unassembled WGS sequence"/>
</dbReference>
<name>A0ABP7UD18_9BACT</name>
<sequence length="240" mass="26640">MYQPTQCAAPQITGPKQGEITASSYLNGRYELSGSYSPLPHLLVRVSTGSLRSDSRDVRDSTYYRGHHYDLGLGTYWRLGSQGVVGGLGGFGQARNEASYSRGGFILSYPTRYELDARYNKLFGEVYGIIQGGDVVSFGAAYRITQVRFTTLTDRAIPLELSSMTRGEPMLFMRVRLGDGPFEDRPLQLQAAWGTSATFGYDDKNQQPTYSLGARELLQGRGYTTVGITIFPHCLFHRSQ</sequence>
<gene>
    <name evidence="1" type="ORF">GCM10022409_28220</name>
</gene>